<feature type="domain" description="Glycosyltransferase 2-like" evidence="2">
    <location>
        <begin position="6"/>
        <end position="139"/>
    </location>
</feature>
<evidence type="ECO:0000313" key="4">
    <source>
        <dbReference type="Proteomes" id="UP000569914"/>
    </source>
</evidence>
<gene>
    <name evidence="3" type="ORF">BKA15_006929</name>
</gene>
<feature type="compositionally biased region" description="Basic residues" evidence="1">
    <location>
        <begin position="451"/>
        <end position="461"/>
    </location>
</feature>
<accession>A0A7Y9LG29</accession>
<keyword evidence="4" id="KW-1185">Reference proteome</keyword>
<dbReference type="EMBL" id="JACCBU010000001">
    <property type="protein sequence ID" value="NYE75600.1"/>
    <property type="molecule type" value="Genomic_DNA"/>
</dbReference>
<dbReference type="Gene3D" id="3.90.550.10">
    <property type="entry name" value="Spore Coat Polysaccharide Biosynthesis Protein SpsA, Chain A"/>
    <property type="match status" value="1"/>
</dbReference>
<reference evidence="3 4" key="1">
    <citation type="submission" date="2020-07" db="EMBL/GenBank/DDBJ databases">
        <title>Sequencing the genomes of 1000 actinobacteria strains.</title>
        <authorList>
            <person name="Klenk H.-P."/>
        </authorList>
    </citation>
    <scope>NUCLEOTIDE SEQUENCE [LARGE SCALE GENOMIC DNA]</scope>
    <source>
        <strain evidence="3 4">DSM 22083</strain>
    </source>
</reference>
<evidence type="ECO:0000259" key="2">
    <source>
        <dbReference type="Pfam" id="PF00535"/>
    </source>
</evidence>
<name>A0A7Y9LG29_9ACTN</name>
<proteinExistence type="predicted"/>
<sequence>MPVEVSVLITADREPRRLAKLISSLDKQTLNPSELEIVLVSTGDGQAERLEDLAARRPNVTVRRSAGPAEAALAQAFGAASGAWTVIFGTETATRDAELLPESLRRLVDHAEKHQLDWLAAQVAYRNAKGRLTGLFRLTEQRSGGPVPPSPCILHRTERLRNASDNPGTGGVFADYACLVLGEQDGAEGPAASFAMTDAAASWQGTVLTVTATASSSAELAYTLQHRATGLEHWLPTTTEPAADGGTVVRATIDLAAEAEVPQLAGGAWGLWLTAIDGDGTGERVRVPPITAPSAVVDGTLVALGVTGNGFSLDLGATMLAGLGELPAGRATITEAAGGTLATLPAPGLHVHGDARIEGFLQQGTFPLPAELIATDGEARVECLLSGMAGSSPLLTKFGTSHAADTGLTLTIDPVGAMSIAPTPPKPAPKPPAPKPVAKPAPKPAPPKPKPAAKKKAKKKAPPTALTKLRRRVPGFLEPAVKGLSRNSAARSLYGRINRALR</sequence>
<dbReference type="Proteomes" id="UP000569914">
    <property type="component" value="Unassembled WGS sequence"/>
</dbReference>
<evidence type="ECO:0000256" key="1">
    <source>
        <dbReference type="SAM" id="MobiDB-lite"/>
    </source>
</evidence>
<dbReference type="RefSeq" id="WP_179758079.1">
    <property type="nucleotide sequence ID" value="NZ_JACCBU010000001.1"/>
</dbReference>
<dbReference type="Pfam" id="PF00535">
    <property type="entry name" value="Glycos_transf_2"/>
    <property type="match status" value="1"/>
</dbReference>
<comment type="caution">
    <text evidence="3">The sequence shown here is derived from an EMBL/GenBank/DDBJ whole genome shotgun (WGS) entry which is preliminary data.</text>
</comment>
<dbReference type="InterPro" id="IPR001173">
    <property type="entry name" value="Glyco_trans_2-like"/>
</dbReference>
<dbReference type="SUPFAM" id="SSF53448">
    <property type="entry name" value="Nucleotide-diphospho-sugar transferases"/>
    <property type="match status" value="1"/>
</dbReference>
<protein>
    <recommendedName>
        <fullName evidence="2">Glycosyltransferase 2-like domain-containing protein</fullName>
    </recommendedName>
</protein>
<feature type="region of interest" description="Disordered" evidence="1">
    <location>
        <begin position="418"/>
        <end position="502"/>
    </location>
</feature>
<dbReference type="InterPro" id="IPR029044">
    <property type="entry name" value="Nucleotide-diphossugar_trans"/>
</dbReference>
<evidence type="ECO:0000313" key="3">
    <source>
        <dbReference type="EMBL" id="NYE75600.1"/>
    </source>
</evidence>
<organism evidence="3 4">
    <name type="scientific">Microlunatus parietis</name>
    <dbReference type="NCBI Taxonomy" id="682979"/>
    <lineage>
        <taxon>Bacteria</taxon>
        <taxon>Bacillati</taxon>
        <taxon>Actinomycetota</taxon>
        <taxon>Actinomycetes</taxon>
        <taxon>Propionibacteriales</taxon>
        <taxon>Propionibacteriaceae</taxon>
        <taxon>Microlunatus</taxon>
    </lineage>
</organism>
<dbReference type="AlphaFoldDB" id="A0A7Y9LG29"/>
<feature type="compositionally biased region" description="Pro residues" evidence="1">
    <location>
        <begin position="422"/>
        <end position="450"/>
    </location>
</feature>